<feature type="transmembrane region" description="Helical" evidence="2">
    <location>
        <begin position="210"/>
        <end position="231"/>
    </location>
</feature>
<dbReference type="EMBL" id="JAFMPK010000047">
    <property type="protein sequence ID" value="MBO0610823.1"/>
    <property type="molecule type" value="Genomic_DNA"/>
</dbReference>
<protein>
    <recommendedName>
        <fullName evidence="5">DUF308 domain-containing protein</fullName>
    </recommendedName>
</protein>
<reference evidence="4" key="2">
    <citation type="submission" date="2023-07" db="EMBL/GenBank/DDBJ databases">
        <title>Myceligenerans salitolerans sp. nov., a halotolerant actinomycete isolated from a salt lake in Xinjiang, China.</title>
        <authorList>
            <person name="Guan T."/>
        </authorList>
    </citation>
    <scope>NUCLEOTIDE SEQUENCE [LARGE SCALE GENOMIC DNA]</scope>
    <source>
        <strain evidence="4">XHU 5031</strain>
    </source>
</reference>
<organism evidence="3 4">
    <name type="scientific">Myceligenerans salitolerans</name>
    <dbReference type="NCBI Taxonomy" id="1230528"/>
    <lineage>
        <taxon>Bacteria</taxon>
        <taxon>Bacillati</taxon>
        <taxon>Actinomycetota</taxon>
        <taxon>Actinomycetes</taxon>
        <taxon>Micrococcales</taxon>
        <taxon>Promicromonosporaceae</taxon>
        <taxon>Myceligenerans</taxon>
    </lineage>
</organism>
<gene>
    <name evidence="3" type="ORF">J0911_17500</name>
</gene>
<evidence type="ECO:0000313" key="4">
    <source>
        <dbReference type="Proteomes" id="UP000664617"/>
    </source>
</evidence>
<evidence type="ECO:0000256" key="2">
    <source>
        <dbReference type="SAM" id="Phobius"/>
    </source>
</evidence>
<evidence type="ECO:0000313" key="3">
    <source>
        <dbReference type="EMBL" id="MBO0610823.1"/>
    </source>
</evidence>
<accession>A0ABS3ID01</accession>
<feature type="compositionally biased region" description="Polar residues" evidence="1">
    <location>
        <begin position="65"/>
        <end position="74"/>
    </location>
</feature>
<proteinExistence type="predicted"/>
<sequence length="248" mass="25421">MAASNTDDRDDDLPDEPTPPADRSEDAGPGTNDREADTGELADETVDARFADLVASLGDLGAGTSGSATRTSVPDTPDPPGGPHRAGARPDGTDADRAAAGPGDDERGDGSAAVARPPDDDRPFGARGEMPDGRSAPPGVSRPSGPRDWPVTPEVEALEEADTHFTPPEPEPLLSDKDPLLTMAWIAVAGIPVLALVSVIAVAAIPALNIPALVGQVALGLFVAGLGVLLWRMPHHRDPEDDDPGAVV</sequence>
<reference evidence="3 4" key="1">
    <citation type="submission" date="2021-03" db="EMBL/GenBank/DDBJ databases">
        <authorList>
            <person name="Xin L."/>
        </authorList>
    </citation>
    <scope>NUCLEOTIDE SEQUENCE [LARGE SCALE GENOMIC DNA]</scope>
    <source>
        <strain evidence="3 4">XHU 5031</strain>
    </source>
</reference>
<keyword evidence="2" id="KW-1133">Transmembrane helix</keyword>
<comment type="caution">
    <text evidence="3">The sequence shown here is derived from an EMBL/GenBank/DDBJ whole genome shotgun (WGS) entry which is preliminary data.</text>
</comment>
<dbReference type="Proteomes" id="UP000664617">
    <property type="component" value="Unassembled WGS sequence"/>
</dbReference>
<feature type="transmembrane region" description="Helical" evidence="2">
    <location>
        <begin position="180"/>
        <end position="204"/>
    </location>
</feature>
<keyword evidence="4" id="KW-1185">Reference proteome</keyword>
<dbReference type="RefSeq" id="WP_207276724.1">
    <property type="nucleotide sequence ID" value="NZ_JAFMPK010000047.1"/>
</dbReference>
<keyword evidence="2" id="KW-0812">Transmembrane</keyword>
<keyword evidence="2" id="KW-0472">Membrane</keyword>
<feature type="region of interest" description="Disordered" evidence="1">
    <location>
        <begin position="1"/>
        <end position="151"/>
    </location>
</feature>
<evidence type="ECO:0008006" key="5">
    <source>
        <dbReference type="Google" id="ProtNLM"/>
    </source>
</evidence>
<feature type="compositionally biased region" description="Basic and acidic residues" evidence="1">
    <location>
        <begin position="117"/>
        <end position="132"/>
    </location>
</feature>
<evidence type="ECO:0000256" key="1">
    <source>
        <dbReference type="SAM" id="MobiDB-lite"/>
    </source>
</evidence>
<name>A0ABS3ID01_9MICO</name>
<feature type="compositionally biased region" description="Basic and acidic residues" evidence="1">
    <location>
        <begin position="22"/>
        <end position="37"/>
    </location>
</feature>